<name>A0ABU6JIH1_9BURK</name>
<evidence type="ECO:0000313" key="5">
    <source>
        <dbReference type="EMBL" id="MEC4723476.1"/>
    </source>
</evidence>
<dbReference type="RefSeq" id="WP_326510090.1">
    <property type="nucleotide sequence ID" value="NZ_JAWIIV010000055.1"/>
</dbReference>
<dbReference type="PANTHER" id="PTHR12215">
    <property type="entry name" value="PHOSPHOPANTETHEINE TRANSFERASE"/>
    <property type="match status" value="1"/>
</dbReference>
<dbReference type="Pfam" id="PF01648">
    <property type="entry name" value="ACPS"/>
    <property type="match status" value="1"/>
</dbReference>
<sequence length="247" mass="26996">MPSFRQFKLQVKTATPLDFAFPALVEDDAVCIGLAIDWRISHALYQAALAFTVKDEHERAGRFLHMKDGLRYLLGRAMLRRTAANYADMDLHAPIPVNAWGKPVPACDFGFNISHSGNQVWVAVSPRKDVGIDVESTLALQDANDIIPNFHPLEISNLRNEFDTTAVMRCWSRKEAIAKAGGTGLSLPLNSYAVATDAQASGWMRIAPPGTRVTDWTVCDIPIGTDYVGALAILGHCGHITVLRLAA</sequence>
<feature type="domain" description="4'-phosphopantetheinyl transferase N-terminal" evidence="4">
    <location>
        <begin position="37"/>
        <end position="125"/>
    </location>
</feature>
<feature type="domain" description="4'-phosphopantetheinyl transferase" evidence="3">
    <location>
        <begin position="130"/>
        <end position="228"/>
    </location>
</feature>
<evidence type="ECO:0000256" key="2">
    <source>
        <dbReference type="ARBA" id="ARBA00022679"/>
    </source>
</evidence>
<comment type="caution">
    <text evidence="5">The sequence shown here is derived from an EMBL/GenBank/DDBJ whole genome shotgun (WGS) entry which is preliminary data.</text>
</comment>
<keyword evidence="2 5" id="KW-0808">Transferase</keyword>
<evidence type="ECO:0000259" key="3">
    <source>
        <dbReference type="Pfam" id="PF01648"/>
    </source>
</evidence>
<dbReference type="Pfam" id="PF22624">
    <property type="entry name" value="AASDHPPT_N"/>
    <property type="match status" value="1"/>
</dbReference>
<comment type="similarity">
    <text evidence="1">Belongs to the P-Pant transferase superfamily. Gsp/Sfp/HetI/AcpT family.</text>
</comment>
<dbReference type="InterPro" id="IPR037143">
    <property type="entry name" value="4-PPantetheinyl_Trfase_dom_sf"/>
</dbReference>
<dbReference type="InterPro" id="IPR050559">
    <property type="entry name" value="P-Pant_transferase_sf"/>
</dbReference>
<evidence type="ECO:0000256" key="1">
    <source>
        <dbReference type="ARBA" id="ARBA00010990"/>
    </source>
</evidence>
<evidence type="ECO:0000313" key="6">
    <source>
        <dbReference type="Proteomes" id="UP001352263"/>
    </source>
</evidence>
<dbReference type="InterPro" id="IPR055066">
    <property type="entry name" value="AASDHPPT_N"/>
</dbReference>
<dbReference type="Proteomes" id="UP001352263">
    <property type="component" value="Unassembled WGS sequence"/>
</dbReference>
<accession>A0ABU6JIH1</accession>
<proteinExistence type="inferred from homology"/>
<dbReference type="EMBL" id="JAWIIV010000055">
    <property type="protein sequence ID" value="MEC4723476.1"/>
    <property type="molecule type" value="Genomic_DNA"/>
</dbReference>
<protein>
    <submittedName>
        <fullName evidence="5">4'-phosphopantetheinyl transferase superfamily protein</fullName>
    </submittedName>
</protein>
<organism evidence="5 6">
    <name type="scientific">Noviherbaspirillum album</name>
    <dbReference type="NCBI Taxonomy" id="3080276"/>
    <lineage>
        <taxon>Bacteria</taxon>
        <taxon>Pseudomonadati</taxon>
        <taxon>Pseudomonadota</taxon>
        <taxon>Betaproteobacteria</taxon>
        <taxon>Burkholderiales</taxon>
        <taxon>Oxalobacteraceae</taxon>
        <taxon>Noviherbaspirillum</taxon>
    </lineage>
</organism>
<dbReference type="Gene3D" id="3.90.470.20">
    <property type="entry name" value="4'-phosphopantetheinyl transferase domain"/>
    <property type="match status" value="2"/>
</dbReference>
<keyword evidence="6" id="KW-1185">Reference proteome</keyword>
<dbReference type="SUPFAM" id="SSF56214">
    <property type="entry name" value="4'-phosphopantetheinyl transferase"/>
    <property type="match status" value="2"/>
</dbReference>
<reference evidence="5 6" key="1">
    <citation type="submission" date="2023-10" db="EMBL/GenBank/DDBJ databases">
        <title>Noviherbaspirillum sp. CPCC 100848 genome assembly.</title>
        <authorList>
            <person name="Li X.Y."/>
            <person name="Fang X.M."/>
        </authorList>
    </citation>
    <scope>NUCLEOTIDE SEQUENCE [LARGE SCALE GENOMIC DNA]</scope>
    <source>
        <strain evidence="5 6">CPCC 100848</strain>
    </source>
</reference>
<dbReference type="GO" id="GO:0016740">
    <property type="term" value="F:transferase activity"/>
    <property type="evidence" value="ECO:0007669"/>
    <property type="project" value="UniProtKB-KW"/>
</dbReference>
<gene>
    <name evidence="5" type="ORF">RY831_30515</name>
</gene>
<evidence type="ECO:0000259" key="4">
    <source>
        <dbReference type="Pfam" id="PF22624"/>
    </source>
</evidence>
<dbReference type="InterPro" id="IPR008278">
    <property type="entry name" value="4-PPantetheinyl_Trfase_dom"/>
</dbReference>
<dbReference type="PANTHER" id="PTHR12215:SF10">
    <property type="entry name" value="L-AMINOADIPATE-SEMIALDEHYDE DEHYDROGENASE-PHOSPHOPANTETHEINYL TRANSFERASE"/>
    <property type="match status" value="1"/>
</dbReference>